<reference evidence="1 2" key="1">
    <citation type="submission" date="2024-09" db="EMBL/GenBank/DDBJ databases">
        <authorList>
            <person name="Sun Q."/>
            <person name="Mori K."/>
        </authorList>
    </citation>
    <scope>NUCLEOTIDE SEQUENCE [LARGE SCALE GENOMIC DNA]</scope>
    <source>
        <strain evidence="1 2">NCAIM B.02301</strain>
    </source>
</reference>
<comment type="caution">
    <text evidence="1">The sequence shown here is derived from an EMBL/GenBank/DDBJ whole genome shotgun (WGS) entry which is preliminary data.</text>
</comment>
<accession>A0ABV6NL23</accession>
<dbReference type="EMBL" id="JBHLTR010000054">
    <property type="protein sequence ID" value="MFC0561124.1"/>
    <property type="molecule type" value="Genomic_DNA"/>
</dbReference>
<name>A0ABV6NL23_9BACI</name>
<evidence type="ECO:0000313" key="1">
    <source>
        <dbReference type="EMBL" id="MFC0561124.1"/>
    </source>
</evidence>
<dbReference type="Proteomes" id="UP001589833">
    <property type="component" value="Unassembled WGS sequence"/>
</dbReference>
<proteinExistence type="predicted"/>
<protein>
    <submittedName>
        <fullName evidence="1">Uncharacterized protein</fullName>
    </submittedName>
</protein>
<keyword evidence="2" id="KW-1185">Reference proteome</keyword>
<organism evidence="1 2">
    <name type="scientific">Halalkalibacter alkalisediminis</name>
    <dbReference type="NCBI Taxonomy" id="935616"/>
    <lineage>
        <taxon>Bacteria</taxon>
        <taxon>Bacillati</taxon>
        <taxon>Bacillota</taxon>
        <taxon>Bacilli</taxon>
        <taxon>Bacillales</taxon>
        <taxon>Bacillaceae</taxon>
        <taxon>Halalkalibacter</taxon>
    </lineage>
</organism>
<sequence length="78" mass="8890">MNFLWKLYPEKMATLHTNQQVVFNWVSSNGRADEGVQRDYFGSLVLVKVGSCFAHDFEVVPTKKTGLEQLLLQRGCRG</sequence>
<evidence type="ECO:0000313" key="2">
    <source>
        <dbReference type="Proteomes" id="UP001589833"/>
    </source>
</evidence>
<gene>
    <name evidence="1" type="ORF">ACFFH4_19440</name>
</gene>